<dbReference type="InterPro" id="IPR012675">
    <property type="entry name" value="Beta-grasp_dom_sf"/>
</dbReference>
<dbReference type="EMBL" id="MK281455">
    <property type="protein sequence ID" value="QAA11722.1"/>
    <property type="molecule type" value="Genomic_DNA"/>
</dbReference>
<dbReference type="NCBIfam" id="TIGR01683">
    <property type="entry name" value="thiS"/>
    <property type="match status" value="1"/>
</dbReference>
<dbReference type="RefSeq" id="YP_009550789.1">
    <property type="nucleotide sequence ID" value="NC_040297.1"/>
</dbReference>
<reference evidence="1" key="1">
    <citation type="journal article" date="2019" name="Genome Biol. Evol.">
        <title>Plastid Genomes and Proteins Illuminate the Evolution of Eustigmatophyte Algae and Their Bacterial Endosymbionts.</title>
        <authorList>
            <person name="Sevcikova T."/>
            <person name="Yurchenko T."/>
            <person name="Fawley K.P."/>
            <person name="Amaral R."/>
            <person name="Strnad H."/>
            <person name="Santos L.M."/>
            <person name="Fawley M.W."/>
            <person name="Elias M."/>
        </authorList>
    </citation>
    <scope>NUCLEOTIDE SEQUENCE</scope>
</reference>
<keyword evidence="1" id="KW-0934">Plastid</keyword>
<dbReference type="GeneID" id="38947870"/>
<dbReference type="Pfam" id="PF02597">
    <property type="entry name" value="ThiS"/>
    <property type="match status" value="1"/>
</dbReference>
<organism evidence="1">
    <name type="scientific">Eustigmatophyceae sp. Mont 10/10-1w</name>
    <dbReference type="NCBI Taxonomy" id="2506145"/>
    <lineage>
        <taxon>Eukaryota</taxon>
        <taxon>Sar</taxon>
        <taxon>Stramenopiles</taxon>
        <taxon>Ochrophyta</taxon>
        <taxon>Eustigmatophyceae</taxon>
    </lineage>
</organism>
<gene>
    <name evidence="1" type="primary">thiS</name>
</gene>
<evidence type="ECO:0000313" key="1">
    <source>
        <dbReference type="EMBL" id="QAA11722.1"/>
    </source>
</evidence>
<dbReference type="InterPro" id="IPR016155">
    <property type="entry name" value="Mopterin_synth/thiamin_S_b"/>
</dbReference>
<sequence>MNNYNSKNVFGTWIIINDNIYTINYNLSLKDVIQFLDYKNCALVSEHNQKIVTKYDEKFCTIKGLDKIEFVTIVGGG</sequence>
<dbReference type="InterPro" id="IPR003749">
    <property type="entry name" value="ThiS/MoaD-like"/>
</dbReference>
<protein>
    <submittedName>
        <fullName evidence="1">Thiamine biosynthesis protein</fullName>
    </submittedName>
</protein>
<dbReference type="AlphaFoldDB" id="A0A3R5QLX0"/>
<dbReference type="SUPFAM" id="SSF54285">
    <property type="entry name" value="MoaD/ThiS"/>
    <property type="match status" value="1"/>
</dbReference>
<accession>A0A3R5QLX0</accession>
<dbReference type="Gene3D" id="3.10.20.30">
    <property type="match status" value="1"/>
</dbReference>
<name>A0A3R5QLX0_9STRA</name>
<dbReference type="InterPro" id="IPR010035">
    <property type="entry name" value="Thi_S"/>
</dbReference>
<proteinExistence type="predicted"/>
<geneLocation type="plastid" evidence="1"/>